<name>A0ABV7LXF9_9GAMM</name>
<comment type="subcellular location">
    <subcellularLocation>
        <location evidence="1">Cell membrane</location>
        <topology evidence="1">Multi-pass membrane protein</topology>
    </subcellularLocation>
</comment>
<evidence type="ECO:0000256" key="5">
    <source>
        <dbReference type="ARBA" id="ARBA00023136"/>
    </source>
</evidence>
<evidence type="ECO:0000256" key="4">
    <source>
        <dbReference type="ARBA" id="ARBA00022989"/>
    </source>
</evidence>
<sequence length="217" mass="23300">MLLTEYLLFAMIAAMQVGSPGPSTILLVNNALVHGPSRAILILTGDLVAIAGLAVFSLLGVGALLEANPTVFRTVKVAGAVYLLWLGMQQFCLAQNIRMTSEQPTTLQSIPVLWRQSFMVGLSNPKAILFFSSLLPQFVSTRQDSHIYALLPLIMLFVFIKLIVSSAYAFAARTMAAKLAKPGSAVWGKRATGGVLVVFGLVMGVTAFRGCLKIIRT</sequence>
<protein>
    <submittedName>
        <fullName evidence="7">LysE family translocator</fullName>
    </submittedName>
</protein>
<evidence type="ECO:0000256" key="1">
    <source>
        <dbReference type="ARBA" id="ARBA00004651"/>
    </source>
</evidence>
<keyword evidence="8" id="KW-1185">Reference proteome</keyword>
<dbReference type="PIRSF" id="PIRSF006324">
    <property type="entry name" value="LeuE"/>
    <property type="match status" value="1"/>
</dbReference>
<dbReference type="Pfam" id="PF01810">
    <property type="entry name" value="LysE"/>
    <property type="match status" value="1"/>
</dbReference>
<feature type="transmembrane region" description="Helical" evidence="6">
    <location>
        <begin position="77"/>
        <end position="94"/>
    </location>
</feature>
<evidence type="ECO:0000256" key="6">
    <source>
        <dbReference type="SAM" id="Phobius"/>
    </source>
</evidence>
<proteinExistence type="predicted"/>
<keyword evidence="3 6" id="KW-0812">Transmembrane</keyword>
<feature type="transmembrane region" description="Helical" evidence="6">
    <location>
        <begin position="6"/>
        <end position="28"/>
    </location>
</feature>
<dbReference type="EMBL" id="JBHRUH010000010">
    <property type="protein sequence ID" value="MFC3291283.1"/>
    <property type="molecule type" value="Genomic_DNA"/>
</dbReference>
<evidence type="ECO:0000256" key="2">
    <source>
        <dbReference type="ARBA" id="ARBA00022475"/>
    </source>
</evidence>
<evidence type="ECO:0000256" key="3">
    <source>
        <dbReference type="ARBA" id="ARBA00022692"/>
    </source>
</evidence>
<feature type="transmembrane region" description="Helical" evidence="6">
    <location>
        <begin position="147"/>
        <end position="171"/>
    </location>
</feature>
<comment type="caution">
    <text evidence="7">The sequence shown here is derived from an EMBL/GenBank/DDBJ whole genome shotgun (WGS) entry which is preliminary data.</text>
</comment>
<keyword evidence="2" id="KW-1003">Cell membrane</keyword>
<dbReference type="InterPro" id="IPR001123">
    <property type="entry name" value="LeuE-type"/>
</dbReference>
<organism evidence="7 8">
    <name type="scientific">Modicisalibacter luteus</name>
    <dbReference type="NCBI Taxonomy" id="453962"/>
    <lineage>
        <taxon>Bacteria</taxon>
        <taxon>Pseudomonadati</taxon>
        <taxon>Pseudomonadota</taxon>
        <taxon>Gammaproteobacteria</taxon>
        <taxon>Oceanospirillales</taxon>
        <taxon>Halomonadaceae</taxon>
        <taxon>Modicisalibacter</taxon>
    </lineage>
</organism>
<accession>A0ABV7LXF9</accession>
<reference evidence="8" key="1">
    <citation type="journal article" date="2019" name="Int. J. Syst. Evol. Microbiol.">
        <title>The Global Catalogue of Microorganisms (GCM) 10K type strain sequencing project: providing services to taxonomists for standard genome sequencing and annotation.</title>
        <authorList>
            <consortium name="The Broad Institute Genomics Platform"/>
            <consortium name="The Broad Institute Genome Sequencing Center for Infectious Disease"/>
            <person name="Wu L."/>
            <person name="Ma J."/>
        </authorList>
    </citation>
    <scope>NUCLEOTIDE SEQUENCE [LARGE SCALE GENOMIC DNA]</scope>
    <source>
        <strain evidence="8">KCTC 12847</strain>
    </source>
</reference>
<dbReference type="PANTHER" id="PTHR30086:SF20">
    <property type="entry name" value="ARGININE EXPORTER PROTEIN ARGO-RELATED"/>
    <property type="match status" value="1"/>
</dbReference>
<evidence type="ECO:0000313" key="8">
    <source>
        <dbReference type="Proteomes" id="UP001595640"/>
    </source>
</evidence>
<dbReference type="Proteomes" id="UP001595640">
    <property type="component" value="Unassembled WGS sequence"/>
</dbReference>
<evidence type="ECO:0000313" key="7">
    <source>
        <dbReference type="EMBL" id="MFC3291283.1"/>
    </source>
</evidence>
<dbReference type="RefSeq" id="WP_019016667.1">
    <property type="nucleotide sequence ID" value="NZ_BMXD01000007.1"/>
</dbReference>
<feature type="transmembrane region" description="Helical" evidence="6">
    <location>
        <begin position="40"/>
        <end position="65"/>
    </location>
</feature>
<keyword evidence="5 6" id="KW-0472">Membrane</keyword>
<dbReference type="PANTHER" id="PTHR30086">
    <property type="entry name" value="ARGININE EXPORTER PROTEIN ARGO"/>
    <property type="match status" value="1"/>
</dbReference>
<keyword evidence="4 6" id="KW-1133">Transmembrane helix</keyword>
<gene>
    <name evidence="7" type="ORF">ACFOEI_04275</name>
</gene>
<feature type="transmembrane region" description="Helical" evidence="6">
    <location>
        <begin position="191"/>
        <end position="212"/>
    </location>
</feature>